<evidence type="ECO:0000313" key="2">
    <source>
        <dbReference type="Proteomes" id="UP000005408"/>
    </source>
</evidence>
<keyword evidence="2" id="KW-1185">Reference proteome</keyword>
<protein>
    <submittedName>
        <fullName evidence="1">Uncharacterized protein</fullName>
    </submittedName>
</protein>
<proteinExistence type="predicted"/>
<organism evidence="1 2">
    <name type="scientific">Magallana gigas</name>
    <name type="common">Pacific oyster</name>
    <name type="synonym">Crassostrea gigas</name>
    <dbReference type="NCBI Taxonomy" id="29159"/>
    <lineage>
        <taxon>Eukaryota</taxon>
        <taxon>Metazoa</taxon>
        <taxon>Spiralia</taxon>
        <taxon>Lophotrochozoa</taxon>
        <taxon>Mollusca</taxon>
        <taxon>Bivalvia</taxon>
        <taxon>Autobranchia</taxon>
        <taxon>Pteriomorphia</taxon>
        <taxon>Ostreida</taxon>
        <taxon>Ostreoidea</taxon>
        <taxon>Ostreidae</taxon>
        <taxon>Magallana</taxon>
    </lineage>
</organism>
<dbReference type="EnsemblMetazoa" id="G4626.1">
    <property type="protein sequence ID" value="G4626.1:cds"/>
    <property type="gene ID" value="G4626"/>
</dbReference>
<dbReference type="OrthoDB" id="10391863at2759"/>
<dbReference type="AlphaFoldDB" id="A0A8W8NBE6"/>
<evidence type="ECO:0000313" key="1">
    <source>
        <dbReference type="EnsemblMetazoa" id="G4626.1:cds"/>
    </source>
</evidence>
<dbReference type="Proteomes" id="UP000005408">
    <property type="component" value="Unassembled WGS sequence"/>
</dbReference>
<accession>A0A8W8NBE6</accession>
<sequence>MQRFLLGGVSLVHRSFNMSSHMNFISLLGFLLLTSTYGYVIEYRSDAIIPQRNFSQLEKIILASLQTENRNRPYQKRNIANLDFTVGSGYLHQRNYLMFQKMLKALNAGNNPTGR</sequence>
<name>A0A8W8NBE6_MAGGI</name>
<reference evidence="1" key="1">
    <citation type="submission" date="2022-08" db="UniProtKB">
        <authorList>
            <consortium name="EnsemblMetazoa"/>
        </authorList>
    </citation>
    <scope>IDENTIFICATION</scope>
    <source>
        <strain evidence="1">05x7-T-G4-1.051#20</strain>
    </source>
</reference>